<dbReference type="GO" id="GO:0016787">
    <property type="term" value="F:hydrolase activity"/>
    <property type="evidence" value="ECO:0007669"/>
    <property type="project" value="UniProtKB-KW"/>
</dbReference>
<protein>
    <submittedName>
        <fullName evidence="2">Serine hydrolase domain-containing protein</fullName>
        <ecNumber evidence="2">3.-.-.-</ecNumber>
    </submittedName>
</protein>
<keyword evidence="3" id="KW-1185">Reference proteome</keyword>
<dbReference type="EC" id="3.-.-.-" evidence="2"/>
<dbReference type="Proteomes" id="UP001589834">
    <property type="component" value="Unassembled WGS sequence"/>
</dbReference>
<sequence length="334" mass="36177">MGAAPSWAQRAGAVVTPPAADPALAARHRRAFAGLAARIDAQLSDVQSLIVRHRGRLAFDYYRSGIGVDTLQDVQSVTKSVLALLFGQAMADGHVRGPDELVALRLPALLRLGLDARVQRLRFAHLLTMTAGWPPDETARRDRDDDLRWLARRPFVAEPGARFAYDNGAANLLALALAQAVGEPLADYARRRLFQPLGIERFDWRRGAQGHALGAIGLSLATPAMARLGELVLAEGQWQGRALVPRAYMRALGQRHNAGGPPLGAAYGYLWWLGAGSLMASGYGGQWIHVEPALQLVVAVTSRRTPESAARGQGRTLIRRDIVPAVRRLPRAGQ</sequence>
<proteinExistence type="predicted"/>
<dbReference type="EMBL" id="JBHLTN010000002">
    <property type="protein sequence ID" value="MFC0591073.1"/>
    <property type="molecule type" value="Genomic_DNA"/>
</dbReference>
<dbReference type="PANTHER" id="PTHR43283:SF7">
    <property type="entry name" value="BETA-LACTAMASE-RELATED DOMAIN-CONTAINING PROTEIN"/>
    <property type="match status" value="1"/>
</dbReference>
<dbReference type="InterPro" id="IPR050789">
    <property type="entry name" value="Diverse_Enzym_Activities"/>
</dbReference>
<accession>A0ABV6PQ17</accession>
<name>A0ABV6PQ17_9BURK</name>
<evidence type="ECO:0000313" key="3">
    <source>
        <dbReference type="Proteomes" id="UP001589834"/>
    </source>
</evidence>
<dbReference type="RefSeq" id="WP_377478697.1">
    <property type="nucleotide sequence ID" value="NZ_JBHLTN010000002.1"/>
</dbReference>
<dbReference type="Pfam" id="PF00144">
    <property type="entry name" value="Beta-lactamase"/>
    <property type="match status" value="1"/>
</dbReference>
<feature type="domain" description="Beta-lactamase-related" evidence="1">
    <location>
        <begin position="48"/>
        <end position="318"/>
    </location>
</feature>
<gene>
    <name evidence="2" type="ORF">ACFFGG_00745</name>
</gene>
<dbReference type="Gene3D" id="3.40.710.10">
    <property type="entry name" value="DD-peptidase/beta-lactamase superfamily"/>
    <property type="match status" value="1"/>
</dbReference>
<comment type="caution">
    <text evidence="2">The sequence shown here is derived from an EMBL/GenBank/DDBJ whole genome shotgun (WGS) entry which is preliminary data.</text>
</comment>
<organism evidence="2 3">
    <name type="scientific">Ottowia pentelensis</name>
    <dbReference type="NCBI Taxonomy" id="511108"/>
    <lineage>
        <taxon>Bacteria</taxon>
        <taxon>Pseudomonadati</taxon>
        <taxon>Pseudomonadota</taxon>
        <taxon>Betaproteobacteria</taxon>
        <taxon>Burkholderiales</taxon>
        <taxon>Comamonadaceae</taxon>
        <taxon>Ottowia</taxon>
    </lineage>
</organism>
<reference evidence="2 3" key="1">
    <citation type="submission" date="2024-09" db="EMBL/GenBank/DDBJ databases">
        <authorList>
            <person name="Sun Q."/>
            <person name="Mori K."/>
        </authorList>
    </citation>
    <scope>NUCLEOTIDE SEQUENCE [LARGE SCALE GENOMIC DNA]</scope>
    <source>
        <strain evidence="2 3">NCAIM B.02336</strain>
    </source>
</reference>
<dbReference type="SUPFAM" id="SSF56601">
    <property type="entry name" value="beta-lactamase/transpeptidase-like"/>
    <property type="match status" value="1"/>
</dbReference>
<evidence type="ECO:0000259" key="1">
    <source>
        <dbReference type="Pfam" id="PF00144"/>
    </source>
</evidence>
<dbReference type="InterPro" id="IPR012338">
    <property type="entry name" value="Beta-lactam/transpept-like"/>
</dbReference>
<evidence type="ECO:0000313" key="2">
    <source>
        <dbReference type="EMBL" id="MFC0591073.1"/>
    </source>
</evidence>
<dbReference type="InterPro" id="IPR001466">
    <property type="entry name" value="Beta-lactam-related"/>
</dbReference>
<dbReference type="PANTHER" id="PTHR43283">
    <property type="entry name" value="BETA-LACTAMASE-RELATED"/>
    <property type="match status" value="1"/>
</dbReference>
<keyword evidence="2" id="KW-0378">Hydrolase</keyword>